<evidence type="ECO:0000256" key="10">
    <source>
        <dbReference type="RuleBase" id="RU000688"/>
    </source>
</evidence>
<evidence type="ECO:0000256" key="11">
    <source>
        <dbReference type="SAM" id="Phobius"/>
    </source>
</evidence>
<evidence type="ECO:0000256" key="8">
    <source>
        <dbReference type="ARBA" id="ARBA00023180"/>
    </source>
</evidence>
<evidence type="ECO:0000256" key="1">
    <source>
        <dbReference type="ARBA" id="ARBA00004651"/>
    </source>
</evidence>
<feature type="transmembrane region" description="Helical" evidence="11">
    <location>
        <begin position="96"/>
        <end position="117"/>
    </location>
</feature>
<keyword evidence="2" id="KW-1003">Cell membrane</keyword>
<gene>
    <name evidence="13" type="primary">LPAR6</name>
    <name evidence="13" type="ORF">AMEX_G11155</name>
</gene>
<sequence length="328" mass="36545">MQNPMADADSRAQFCNNITKEHKDIIFVAVYSLVFIAGLILNLMAIVVFFCQTKSRSHTTVYMTNLAVADLFLVCTLPFRIYYHSFKSPAQRICDIAGLILLANMYGSIFLLTCVCLDRCLAVCFPMSSRIQEARKKAPLVCVGIWILSLGASLPVYLGGGRHLTNETGQCFRSFPLYATQTAALTSSLVIGYGIPLVIMIVCSWGLVRAINKSTAAQTDSLVNSSKIQKMVSTNLVIFLVCFLPYHVILGVIHSYKNRVKDIPCPVISAYQYSLMIACLNASLDPLTYYFTTETFRKKVDMDVVWRLWPLNSHSSDGNNRSRAPLNT</sequence>
<comment type="caution">
    <text evidence="13">The sequence shown here is derived from an EMBL/GenBank/DDBJ whole genome shotgun (WGS) entry which is preliminary data.</text>
</comment>
<feature type="domain" description="G-protein coupled receptors family 1 profile" evidence="12">
    <location>
        <begin position="41"/>
        <end position="289"/>
    </location>
</feature>
<evidence type="ECO:0000256" key="4">
    <source>
        <dbReference type="ARBA" id="ARBA00022989"/>
    </source>
</evidence>
<dbReference type="GO" id="GO:0007200">
    <property type="term" value="P:phospholipase C-activating G protein-coupled receptor signaling pathway"/>
    <property type="evidence" value="ECO:0007669"/>
    <property type="project" value="TreeGrafter"/>
</dbReference>
<keyword evidence="7 10" id="KW-0675">Receptor</keyword>
<keyword evidence="8" id="KW-0325">Glycoprotein</keyword>
<evidence type="ECO:0000256" key="5">
    <source>
        <dbReference type="ARBA" id="ARBA00023040"/>
    </source>
</evidence>
<dbReference type="SUPFAM" id="SSF81321">
    <property type="entry name" value="Family A G protein-coupled receptor-like"/>
    <property type="match status" value="1"/>
</dbReference>
<dbReference type="PANTHER" id="PTHR24232:SF112">
    <property type="entry name" value="LYSOPHOSPHATIDIC ACID RECEPTOR 6-LIKE"/>
    <property type="match status" value="1"/>
</dbReference>
<dbReference type="PRINTS" id="PR00237">
    <property type="entry name" value="GPCRRHODOPSN"/>
</dbReference>
<dbReference type="InterPro" id="IPR017452">
    <property type="entry name" value="GPCR_Rhodpsn_7TM"/>
</dbReference>
<feature type="transmembrane region" description="Helical" evidence="11">
    <location>
        <begin position="273"/>
        <end position="292"/>
    </location>
</feature>
<keyword evidence="3 10" id="KW-0812">Transmembrane</keyword>
<comment type="similarity">
    <text evidence="10">Belongs to the G-protein coupled receptor 1 family.</text>
</comment>
<feature type="transmembrane region" description="Helical" evidence="11">
    <location>
        <begin position="25"/>
        <end position="50"/>
    </location>
</feature>
<dbReference type="AlphaFoldDB" id="A0A8T2LS33"/>
<dbReference type="Proteomes" id="UP000752171">
    <property type="component" value="Unassembled WGS sequence"/>
</dbReference>
<feature type="transmembrane region" description="Helical" evidence="11">
    <location>
        <begin position="190"/>
        <end position="211"/>
    </location>
</feature>
<evidence type="ECO:0000256" key="9">
    <source>
        <dbReference type="ARBA" id="ARBA00023224"/>
    </source>
</evidence>
<feature type="transmembrane region" description="Helical" evidence="11">
    <location>
        <begin position="232"/>
        <end position="253"/>
    </location>
</feature>
<evidence type="ECO:0000256" key="2">
    <source>
        <dbReference type="ARBA" id="ARBA00022475"/>
    </source>
</evidence>
<feature type="transmembrane region" description="Helical" evidence="11">
    <location>
        <begin position="62"/>
        <end position="84"/>
    </location>
</feature>
<keyword evidence="4 11" id="KW-1133">Transmembrane helix</keyword>
<evidence type="ECO:0000259" key="12">
    <source>
        <dbReference type="PROSITE" id="PS50262"/>
    </source>
</evidence>
<dbReference type="PANTHER" id="PTHR24232">
    <property type="entry name" value="G-PROTEIN COUPLED RECEPTOR"/>
    <property type="match status" value="1"/>
</dbReference>
<dbReference type="Pfam" id="PF00001">
    <property type="entry name" value="7tm_1"/>
    <property type="match status" value="1"/>
</dbReference>
<dbReference type="PROSITE" id="PS50262">
    <property type="entry name" value="G_PROTEIN_RECEP_F1_2"/>
    <property type="match status" value="1"/>
</dbReference>
<accession>A0A8T2LS33</accession>
<dbReference type="Gene3D" id="1.20.1070.10">
    <property type="entry name" value="Rhodopsin 7-helix transmembrane proteins"/>
    <property type="match status" value="1"/>
</dbReference>
<dbReference type="GO" id="GO:0035025">
    <property type="term" value="P:positive regulation of Rho protein signal transduction"/>
    <property type="evidence" value="ECO:0007669"/>
    <property type="project" value="TreeGrafter"/>
</dbReference>
<dbReference type="CDD" id="cd14982">
    <property type="entry name" value="7tmA_purinoceptor-like"/>
    <property type="match status" value="1"/>
</dbReference>
<reference evidence="13 14" key="1">
    <citation type="submission" date="2021-07" db="EMBL/GenBank/DDBJ databases">
        <authorList>
            <person name="Imarazene B."/>
            <person name="Zahm M."/>
            <person name="Klopp C."/>
            <person name="Cabau C."/>
            <person name="Beille S."/>
            <person name="Jouanno E."/>
            <person name="Castinel A."/>
            <person name="Lluch J."/>
            <person name="Gil L."/>
            <person name="Kuchtly C."/>
            <person name="Lopez Roques C."/>
            <person name="Donnadieu C."/>
            <person name="Parrinello H."/>
            <person name="Journot L."/>
            <person name="Du K."/>
            <person name="Schartl M."/>
            <person name="Retaux S."/>
            <person name="Guiguen Y."/>
        </authorList>
    </citation>
    <scope>NUCLEOTIDE SEQUENCE [LARGE SCALE GENOMIC DNA]</scope>
    <source>
        <strain evidence="13">Pach_M1</strain>
        <tissue evidence="13">Testis</tissue>
    </source>
</reference>
<protein>
    <submittedName>
        <fullName evidence="13">Lysophosphatidic acid receptor 6-like</fullName>
    </submittedName>
</protein>
<comment type="subcellular location">
    <subcellularLocation>
        <location evidence="1">Cell membrane</location>
        <topology evidence="1">Multi-pass membrane protein</topology>
    </subcellularLocation>
</comment>
<dbReference type="EMBL" id="JAICCE010000008">
    <property type="protein sequence ID" value="KAG9274250.1"/>
    <property type="molecule type" value="Genomic_DNA"/>
</dbReference>
<keyword evidence="9 10" id="KW-0807">Transducer</keyword>
<dbReference type="KEGG" id="amex:103044133"/>
<organism evidence="13 14">
    <name type="scientific">Astyanax mexicanus</name>
    <name type="common">Blind cave fish</name>
    <name type="synonym">Astyanax fasciatus mexicanus</name>
    <dbReference type="NCBI Taxonomy" id="7994"/>
    <lineage>
        <taxon>Eukaryota</taxon>
        <taxon>Metazoa</taxon>
        <taxon>Chordata</taxon>
        <taxon>Craniata</taxon>
        <taxon>Vertebrata</taxon>
        <taxon>Euteleostomi</taxon>
        <taxon>Actinopterygii</taxon>
        <taxon>Neopterygii</taxon>
        <taxon>Teleostei</taxon>
        <taxon>Ostariophysi</taxon>
        <taxon>Characiformes</taxon>
        <taxon>Characoidei</taxon>
        <taxon>Acestrorhamphidae</taxon>
        <taxon>Acestrorhamphinae</taxon>
        <taxon>Astyanax</taxon>
    </lineage>
</organism>
<name>A0A8T2LS33_ASTMX</name>
<dbReference type="OrthoDB" id="6069656at2759"/>
<feature type="transmembrane region" description="Helical" evidence="11">
    <location>
        <begin position="138"/>
        <end position="158"/>
    </location>
</feature>
<dbReference type="GO" id="GO:0004930">
    <property type="term" value="F:G protein-coupled receptor activity"/>
    <property type="evidence" value="ECO:0007669"/>
    <property type="project" value="UniProtKB-KW"/>
</dbReference>
<evidence type="ECO:0000256" key="3">
    <source>
        <dbReference type="ARBA" id="ARBA00022692"/>
    </source>
</evidence>
<dbReference type="PROSITE" id="PS00237">
    <property type="entry name" value="G_PROTEIN_RECEP_F1_1"/>
    <property type="match status" value="1"/>
</dbReference>
<evidence type="ECO:0000313" key="14">
    <source>
        <dbReference type="Proteomes" id="UP000752171"/>
    </source>
</evidence>
<evidence type="ECO:0000256" key="7">
    <source>
        <dbReference type="ARBA" id="ARBA00023170"/>
    </source>
</evidence>
<evidence type="ECO:0000256" key="6">
    <source>
        <dbReference type="ARBA" id="ARBA00023136"/>
    </source>
</evidence>
<dbReference type="InterPro" id="IPR000276">
    <property type="entry name" value="GPCR_Rhodpsn"/>
</dbReference>
<evidence type="ECO:0000313" key="13">
    <source>
        <dbReference type="EMBL" id="KAG9274250.1"/>
    </source>
</evidence>
<dbReference type="GO" id="GO:0005886">
    <property type="term" value="C:plasma membrane"/>
    <property type="evidence" value="ECO:0007669"/>
    <property type="project" value="UniProtKB-SubCell"/>
</dbReference>
<keyword evidence="5 10" id="KW-0297">G-protein coupled receptor</keyword>
<keyword evidence="6 11" id="KW-0472">Membrane</keyword>
<dbReference type="FunFam" id="1.20.1070.10:FF:000142">
    <property type="entry name" value="G protein-coupled receptor 55"/>
    <property type="match status" value="1"/>
</dbReference>
<proteinExistence type="inferred from homology"/>